<gene>
    <name evidence="2" type="ORF">JHE00_14775</name>
</gene>
<dbReference type="AlphaFoldDB" id="A0A934V4N1"/>
<proteinExistence type="predicted"/>
<accession>A0A934V4N1</accession>
<dbReference type="InterPro" id="IPR007278">
    <property type="entry name" value="DUF397"/>
</dbReference>
<keyword evidence="3" id="KW-1185">Reference proteome</keyword>
<name>A0A934V4N1_9PSEU</name>
<dbReference type="RefSeq" id="WP_200318628.1">
    <property type="nucleotide sequence ID" value="NZ_JAENJH010000003.1"/>
</dbReference>
<dbReference type="Pfam" id="PF04149">
    <property type="entry name" value="DUF397"/>
    <property type="match status" value="1"/>
</dbReference>
<organism evidence="2 3">
    <name type="scientific">Prauserella cavernicola</name>
    <dbReference type="NCBI Taxonomy" id="2800127"/>
    <lineage>
        <taxon>Bacteria</taxon>
        <taxon>Bacillati</taxon>
        <taxon>Actinomycetota</taxon>
        <taxon>Actinomycetes</taxon>
        <taxon>Pseudonocardiales</taxon>
        <taxon>Pseudonocardiaceae</taxon>
        <taxon>Prauserella</taxon>
    </lineage>
</organism>
<dbReference type="Proteomes" id="UP000635245">
    <property type="component" value="Unassembled WGS sequence"/>
</dbReference>
<evidence type="ECO:0000259" key="1">
    <source>
        <dbReference type="Pfam" id="PF04149"/>
    </source>
</evidence>
<feature type="domain" description="DUF397" evidence="1">
    <location>
        <begin position="5"/>
        <end position="57"/>
    </location>
</feature>
<reference evidence="2" key="1">
    <citation type="submission" date="2020-12" db="EMBL/GenBank/DDBJ databases">
        <title>Prauserella sp. ASG 168, a novel actinomycete isolated from cave rock.</title>
        <authorList>
            <person name="Suriyachadkun C."/>
        </authorList>
    </citation>
    <scope>NUCLEOTIDE SEQUENCE</scope>
    <source>
        <strain evidence="2">ASG 168</strain>
    </source>
</reference>
<evidence type="ECO:0000313" key="3">
    <source>
        <dbReference type="Proteomes" id="UP000635245"/>
    </source>
</evidence>
<sequence length="69" mass="7377">MLSREWKKSSYSGGSNDCVEARLGADGGVEVRDSKAPELGSLKFTPSEWDAFTAGVKAGQFRIPGPEQS</sequence>
<comment type="caution">
    <text evidence="2">The sequence shown here is derived from an EMBL/GenBank/DDBJ whole genome shotgun (WGS) entry which is preliminary data.</text>
</comment>
<protein>
    <submittedName>
        <fullName evidence="2">DUF397 domain-containing protein</fullName>
    </submittedName>
</protein>
<evidence type="ECO:0000313" key="2">
    <source>
        <dbReference type="EMBL" id="MBK1785592.1"/>
    </source>
</evidence>
<dbReference type="EMBL" id="JAENJH010000003">
    <property type="protein sequence ID" value="MBK1785592.1"/>
    <property type="molecule type" value="Genomic_DNA"/>
</dbReference>